<comment type="subcellular location">
    <subcellularLocation>
        <location evidence="1">Membrane</location>
    </subcellularLocation>
</comment>
<evidence type="ECO:0000256" key="3">
    <source>
        <dbReference type="ARBA" id="ARBA00022989"/>
    </source>
</evidence>
<dbReference type="OrthoDB" id="10002444at2759"/>
<dbReference type="InterPro" id="IPR001129">
    <property type="entry name" value="Membr-assoc_MAPEG"/>
</dbReference>
<keyword evidence="7" id="KW-1185">Reference proteome</keyword>
<dbReference type="Proteomes" id="UP000663832">
    <property type="component" value="Unassembled WGS sequence"/>
</dbReference>
<reference evidence="6" key="1">
    <citation type="submission" date="2021-02" db="EMBL/GenBank/DDBJ databases">
        <authorList>
            <person name="Nowell W R."/>
        </authorList>
    </citation>
    <scope>NUCLEOTIDE SEQUENCE</scope>
</reference>
<evidence type="ECO:0000256" key="1">
    <source>
        <dbReference type="ARBA" id="ARBA00004370"/>
    </source>
</evidence>
<dbReference type="SUPFAM" id="SSF161084">
    <property type="entry name" value="MAPEG domain-like"/>
    <property type="match status" value="1"/>
</dbReference>
<proteinExistence type="predicted"/>
<evidence type="ECO:0000256" key="2">
    <source>
        <dbReference type="ARBA" id="ARBA00022692"/>
    </source>
</evidence>
<feature type="transmembrane region" description="Helical" evidence="5">
    <location>
        <begin position="83"/>
        <end position="100"/>
    </location>
</feature>
<name>A0A813U5W1_9BILA</name>
<keyword evidence="2 5" id="KW-0812">Transmembrane</keyword>
<feature type="transmembrane region" description="Helical" evidence="5">
    <location>
        <begin position="139"/>
        <end position="161"/>
    </location>
</feature>
<protein>
    <submittedName>
        <fullName evidence="6">Uncharacterized protein</fullName>
    </submittedName>
</protein>
<dbReference type="Gene3D" id="1.20.120.550">
    <property type="entry name" value="Membrane associated eicosanoid/glutathione metabolism-like domain"/>
    <property type="match status" value="1"/>
</dbReference>
<gene>
    <name evidence="6" type="ORF">QVE165_LOCUS5289</name>
</gene>
<evidence type="ECO:0000256" key="4">
    <source>
        <dbReference type="ARBA" id="ARBA00023136"/>
    </source>
</evidence>
<feature type="transmembrane region" description="Helical" evidence="5">
    <location>
        <begin position="16"/>
        <end position="37"/>
    </location>
</feature>
<dbReference type="EMBL" id="CAJNOM010000021">
    <property type="protein sequence ID" value="CAF0821556.1"/>
    <property type="molecule type" value="Genomic_DNA"/>
</dbReference>
<dbReference type="GO" id="GO:0016020">
    <property type="term" value="C:membrane"/>
    <property type="evidence" value="ECO:0007669"/>
    <property type="project" value="UniProtKB-SubCell"/>
</dbReference>
<organism evidence="6 7">
    <name type="scientific">Adineta steineri</name>
    <dbReference type="NCBI Taxonomy" id="433720"/>
    <lineage>
        <taxon>Eukaryota</taxon>
        <taxon>Metazoa</taxon>
        <taxon>Spiralia</taxon>
        <taxon>Gnathifera</taxon>
        <taxon>Rotifera</taxon>
        <taxon>Eurotatoria</taxon>
        <taxon>Bdelloidea</taxon>
        <taxon>Adinetida</taxon>
        <taxon>Adinetidae</taxon>
        <taxon>Adineta</taxon>
    </lineage>
</organism>
<comment type="caution">
    <text evidence="6">The sequence shown here is derived from an EMBL/GenBank/DDBJ whole genome shotgun (WGS) entry which is preliminary data.</text>
</comment>
<dbReference type="Pfam" id="PF01124">
    <property type="entry name" value="MAPEG"/>
    <property type="match status" value="1"/>
</dbReference>
<evidence type="ECO:0000256" key="5">
    <source>
        <dbReference type="SAM" id="Phobius"/>
    </source>
</evidence>
<sequence length="171" mass="19511">MAPYDAGTDMVRAMCAAAWIMFFLIFKNIVLLSILAFQRRKNAIYKIPEDVNTFGAGQQQQQVVDDWSLAGRIQRVLANDAEYMPYFLALLVFTFCAMEFTSQYSQHFLARVLVYGISFTVGRYIHTIGYLIGNTYGRILGFLITVIVLFVTSLDHVYYITKGLHNLKPNP</sequence>
<dbReference type="AlphaFoldDB" id="A0A813U5W1"/>
<accession>A0A813U5W1</accession>
<evidence type="ECO:0000313" key="6">
    <source>
        <dbReference type="EMBL" id="CAF0821556.1"/>
    </source>
</evidence>
<keyword evidence="3 5" id="KW-1133">Transmembrane helix</keyword>
<feature type="transmembrane region" description="Helical" evidence="5">
    <location>
        <begin position="112"/>
        <end position="132"/>
    </location>
</feature>
<evidence type="ECO:0000313" key="7">
    <source>
        <dbReference type="Proteomes" id="UP000663832"/>
    </source>
</evidence>
<keyword evidence="4 5" id="KW-0472">Membrane</keyword>
<dbReference type="InterPro" id="IPR023352">
    <property type="entry name" value="MAPEG-like_dom_sf"/>
</dbReference>